<comment type="caution">
    <text evidence="2">The sequence shown here is derived from an EMBL/GenBank/DDBJ whole genome shotgun (WGS) entry which is preliminary data.</text>
</comment>
<dbReference type="PATRIC" id="fig|2064.6.peg.1900"/>
<sequence>MTAQPDHSAHRDDELIPRPEKTPDALRAALAAVAPHRLPEMTEQQDEAFALAVRDGSIDPLRAFLNTWAAHIEVARSLRTAARLREAEHAVQTLERDDPRWSEAVRESLEIFNRAYTTVNG</sequence>
<dbReference type="Proteomes" id="UP000032066">
    <property type="component" value="Unassembled WGS sequence"/>
</dbReference>
<dbReference type="STRING" id="2064.TR51_08940"/>
<evidence type="ECO:0000313" key="2">
    <source>
        <dbReference type="EMBL" id="KIQ64433.1"/>
    </source>
</evidence>
<name>A0A0D0Q0F4_KITGR</name>
<dbReference type="EMBL" id="JXZB01000002">
    <property type="protein sequence ID" value="KIQ64433.1"/>
    <property type="molecule type" value="Genomic_DNA"/>
</dbReference>
<evidence type="ECO:0000256" key="1">
    <source>
        <dbReference type="SAM" id="MobiDB-lite"/>
    </source>
</evidence>
<proteinExistence type="predicted"/>
<gene>
    <name evidence="2" type="ORF">TR51_08940</name>
</gene>
<accession>A0A0D0Q0F4</accession>
<organism evidence="2 3">
    <name type="scientific">Kitasatospora griseola</name>
    <name type="common">Streptomyces griseolosporeus</name>
    <dbReference type="NCBI Taxonomy" id="2064"/>
    <lineage>
        <taxon>Bacteria</taxon>
        <taxon>Bacillati</taxon>
        <taxon>Actinomycetota</taxon>
        <taxon>Actinomycetes</taxon>
        <taxon>Kitasatosporales</taxon>
        <taxon>Streptomycetaceae</taxon>
        <taxon>Kitasatospora</taxon>
    </lineage>
</organism>
<evidence type="ECO:0000313" key="3">
    <source>
        <dbReference type="Proteomes" id="UP000032066"/>
    </source>
</evidence>
<dbReference type="RefSeq" id="WP_043909967.1">
    <property type="nucleotide sequence ID" value="NZ_JXZB01000002.1"/>
</dbReference>
<reference evidence="2 3" key="1">
    <citation type="submission" date="2015-02" db="EMBL/GenBank/DDBJ databases">
        <title>Draft genome sequence of Kitasatospora griseola MF730-N6, a bafilomycin, terpentecin and satosporin producer.</title>
        <authorList>
            <person name="Arens J.C."/>
            <person name="Haltli B."/>
            <person name="Kerr R.G."/>
        </authorList>
    </citation>
    <scope>NUCLEOTIDE SEQUENCE [LARGE SCALE GENOMIC DNA]</scope>
    <source>
        <strain evidence="2 3">MF730-N6</strain>
    </source>
</reference>
<protein>
    <submittedName>
        <fullName evidence="2">Uncharacterized protein</fullName>
    </submittedName>
</protein>
<keyword evidence="3" id="KW-1185">Reference proteome</keyword>
<dbReference type="AlphaFoldDB" id="A0A0D0Q0F4"/>
<feature type="compositionally biased region" description="Basic and acidic residues" evidence="1">
    <location>
        <begin position="7"/>
        <end position="21"/>
    </location>
</feature>
<feature type="region of interest" description="Disordered" evidence="1">
    <location>
        <begin position="1"/>
        <end position="21"/>
    </location>
</feature>